<proteinExistence type="inferred from homology"/>
<dbReference type="GO" id="GO:0004650">
    <property type="term" value="F:polygalacturonase activity"/>
    <property type="evidence" value="ECO:0007669"/>
    <property type="project" value="InterPro"/>
</dbReference>
<dbReference type="InterPro" id="IPR006626">
    <property type="entry name" value="PbH1"/>
</dbReference>
<dbReference type="PROSITE" id="PS00502">
    <property type="entry name" value="POLYGALACTURONASE"/>
    <property type="match status" value="1"/>
</dbReference>
<organism evidence="11">
    <name type="scientific">Selaginella moellendorffii</name>
    <name type="common">Spikemoss</name>
    <dbReference type="NCBI Taxonomy" id="88036"/>
    <lineage>
        <taxon>Eukaryota</taxon>
        <taxon>Viridiplantae</taxon>
        <taxon>Streptophyta</taxon>
        <taxon>Embryophyta</taxon>
        <taxon>Tracheophyta</taxon>
        <taxon>Lycopodiopsida</taxon>
        <taxon>Selaginellales</taxon>
        <taxon>Selaginellaceae</taxon>
        <taxon>Selaginella</taxon>
    </lineage>
</organism>
<keyword evidence="5 9" id="KW-0378">Hydrolase</keyword>
<dbReference type="Proteomes" id="UP000001514">
    <property type="component" value="Unassembled WGS sequence"/>
</dbReference>
<evidence type="ECO:0000256" key="7">
    <source>
        <dbReference type="ARBA" id="ARBA00023316"/>
    </source>
</evidence>
<name>D8RH98_SELML</name>
<comment type="subcellular location">
    <subcellularLocation>
        <location evidence="1">Secreted</location>
        <location evidence="1">Cell wall</location>
    </subcellularLocation>
</comment>
<dbReference type="OMA" id="WACRTHE"/>
<dbReference type="HOGENOM" id="CLU_016031_2_2_1"/>
<evidence type="ECO:0000256" key="8">
    <source>
        <dbReference type="PROSITE-ProRule" id="PRU10052"/>
    </source>
</evidence>
<evidence type="ECO:0008006" key="12">
    <source>
        <dbReference type="Google" id="ProtNLM"/>
    </source>
</evidence>
<evidence type="ECO:0000256" key="2">
    <source>
        <dbReference type="ARBA" id="ARBA00008834"/>
    </source>
</evidence>
<evidence type="ECO:0000256" key="1">
    <source>
        <dbReference type="ARBA" id="ARBA00004191"/>
    </source>
</evidence>
<reference evidence="10 11" key="1">
    <citation type="journal article" date="2011" name="Science">
        <title>The Selaginella genome identifies genetic changes associated with the evolution of vascular plants.</title>
        <authorList>
            <person name="Banks J.A."/>
            <person name="Nishiyama T."/>
            <person name="Hasebe M."/>
            <person name="Bowman J.L."/>
            <person name="Gribskov M."/>
            <person name="dePamphilis C."/>
            <person name="Albert V.A."/>
            <person name="Aono N."/>
            <person name="Aoyama T."/>
            <person name="Ambrose B.A."/>
            <person name="Ashton N.W."/>
            <person name="Axtell M.J."/>
            <person name="Barker E."/>
            <person name="Barker M.S."/>
            <person name="Bennetzen J.L."/>
            <person name="Bonawitz N.D."/>
            <person name="Chapple C."/>
            <person name="Cheng C."/>
            <person name="Correa L.G."/>
            <person name="Dacre M."/>
            <person name="DeBarry J."/>
            <person name="Dreyer I."/>
            <person name="Elias M."/>
            <person name="Engstrom E.M."/>
            <person name="Estelle M."/>
            <person name="Feng L."/>
            <person name="Finet C."/>
            <person name="Floyd S.K."/>
            <person name="Frommer W.B."/>
            <person name="Fujita T."/>
            <person name="Gramzow L."/>
            <person name="Gutensohn M."/>
            <person name="Harholt J."/>
            <person name="Hattori M."/>
            <person name="Heyl A."/>
            <person name="Hirai T."/>
            <person name="Hiwatashi Y."/>
            <person name="Ishikawa M."/>
            <person name="Iwata M."/>
            <person name="Karol K.G."/>
            <person name="Koehler B."/>
            <person name="Kolukisaoglu U."/>
            <person name="Kubo M."/>
            <person name="Kurata T."/>
            <person name="Lalonde S."/>
            <person name="Li K."/>
            <person name="Li Y."/>
            <person name="Litt A."/>
            <person name="Lyons E."/>
            <person name="Manning G."/>
            <person name="Maruyama T."/>
            <person name="Michael T.P."/>
            <person name="Mikami K."/>
            <person name="Miyazaki S."/>
            <person name="Morinaga S."/>
            <person name="Murata T."/>
            <person name="Mueller-Roeber B."/>
            <person name="Nelson D.R."/>
            <person name="Obara M."/>
            <person name="Oguri Y."/>
            <person name="Olmstead R.G."/>
            <person name="Onodera N."/>
            <person name="Petersen B.L."/>
            <person name="Pils B."/>
            <person name="Prigge M."/>
            <person name="Rensing S.A."/>
            <person name="Riano-Pachon D.M."/>
            <person name="Roberts A.W."/>
            <person name="Sato Y."/>
            <person name="Scheller H.V."/>
            <person name="Schulz B."/>
            <person name="Schulz C."/>
            <person name="Shakirov E.V."/>
            <person name="Shibagaki N."/>
            <person name="Shinohara N."/>
            <person name="Shippen D.E."/>
            <person name="Soerensen I."/>
            <person name="Sotooka R."/>
            <person name="Sugimoto N."/>
            <person name="Sugita M."/>
            <person name="Sumikawa N."/>
            <person name="Tanurdzic M."/>
            <person name="Theissen G."/>
            <person name="Ulvskov P."/>
            <person name="Wakazuki S."/>
            <person name="Weng J.K."/>
            <person name="Willats W.W."/>
            <person name="Wipf D."/>
            <person name="Wolf P.G."/>
            <person name="Yang L."/>
            <person name="Zimmer A.D."/>
            <person name="Zhu Q."/>
            <person name="Mitros T."/>
            <person name="Hellsten U."/>
            <person name="Loque D."/>
            <person name="Otillar R."/>
            <person name="Salamov A."/>
            <person name="Schmutz J."/>
            <person name="Shapiro H."/>
            <person name="Lindquist E."/>
            <person name="Lucas S."/>
            <person name="Rokhsar D."/>
            <person name="Grigoriev I.V."/>
        </authorList>
    </citation>
    <scope>NUCLEOTIDE SEQUENCE [LARGE SCALE GENOMIC DNA]</scope>
</reference>
<dbReference type="Gramene" id="EFJ28738">
    <property type="protein sequence ID" value="EFJ28738"/>
    <property type="gene ID" value="SELMODRAFT_33909"/>
</dbReference>
<comment type="similarity">
    <text evidence="2 9">Belongs to the glycosyl hydrolase 28 family.</text>
</comment>
<accession>D8RH98</accession>
<evidence type="ECO:0000256" key="4">
    <source>
        <dbReference type="ARBA" id="ARBA00022525"/>
    </source>
</evidence>
<evidence type="ECO:0000313" key="11">
    <source>
        <dbReference type="Proteomes" id="UP000001514"/>
    </source>
</evidence>
<keyword evidence="11" id="KW-1185">Reference proteome</keyword>
<evidence type="ECO:0000256" key="9">
    <source>
        <dbReference type="RuleBase" id="RU361169"/>
    </source>
</evidence>
<dbReference type="GO" id="GO:0005975">
    <property type="term" value="P:carbohydrate metabolic process"/>
    <property type="evidence" value="ECO:0007669"/>
    <property type="project" value="InterPro"/>
</dbReference>
<dbReference type="InParanoid" id="D8RH98"/>
<dbReference type="InterPro" id="IPR011050">
    <property type="entry name" value="Pectin_lyase_fold/virulence"/>
</dbReference>
<feature type="non-terminal residue" evidence="10">
    <location>
        <position position="357"/>
    </location>
</feature>
<dbReference type="GO" id="GO:0071555">
    <property type="term" value="P:cell wall organization"/>
    <property type="evidence" value="ECO:0007669"/>
    <property type="project" value="UniProtKB-KW"/>
</dbReference>
<evidence type="ECO:0000256" key="5">
    <source>
        <dbReference type="ARBA" id="ARBA00022801"/>
    </source>
</evidence>
<gene>
    <name evidence="10" type="ORF">SELMODRAFT_33909</name>
</gene>
<evidence type="ECO:0000313" key="10">
    <source>
        <dbReference type="EMBL" id="EFJ28738.1"/>
    </source>
</evidence>
<dbReference type="Pfam" id="PF00295">
    <property type="entry name" value="Glyco_hydro_28"/>
    <property type="match status" value="1"/>
</dbReference>
<dbReference type="InterPro" id="IPR012334">
    <property type="entry name" value="Pectin_lyas_fold"/>
</dbReference>
<evidence type="ECO:0000256" key="3">
    <source>
        <dbReference type="ARBA" id="ARBA00022512"/>
    </source>
</evidence>
<keyword evidence="6 9" id="KW-0326">Glycosidase</keyword>
<feature type="active site" evidence="8">
    <location>
        <position position="219"/>
    </location>
</feature>
<dbReference type="SMART" id="SM00710">
    <property type="entry name" value="PbH1"/>
    <property type="match status" value="7"/>
</dbReference>
<keyword evidence="7" id="KW-0961">Cell wall biogenesis/degradation</keyword>
<evidence type="ECO:0000256" key="6">
    <source>
        <dbReference type="ARBA" id="ARBA00023295"/>
    </source>
</evidence>
<feature type="non-terminal residue" evidence="10">
    <location>
        <position position="1"/>
    </location>
</feature>
<dbReference type="KEGG" id="smo:SELMODRAFT_33909"/>
<protein>
    <recommendedName>
        <fullName evidence="12">Polygalacturonase</fullName>
    </recommendedName>
</protein>
<dbReference type="InterPro" id="IPR000743">
    <property type="entry name" value="Glyco_hydro_28"/>
</dbReference>
<dbReference type="Gene3D" id="2.160.20.10">
    <property type="entry name" value="Single-stranded right-handed beta-helix, Pectin lyase-like"/>
    <property type="match status" value="1"/>
</dbReference>
<dbReference type="SUPFAM" id="SSF51126">
    <property type="entry name" value="Pectin lyase-like"/>
    <property type="match status" value="1"/>
</dbReference>
<dbReference type="STRING" id="88036.D8RH98"/>
<keyword evidence="3" id="KW-0134">Cell wall</keyword>
<keyword evidence="4" id="KW-0964">Secreted</keyword>
<dbReference type="PANTHER" id="PTHR31375">
    <property type="match status" value="1"/>
</dbReference>
<dbReference type="EMBL" id="GL377579">
    <property type="protein sequence ID" value="EFJ28738.1"/>
    <property type="molecule type" value="Genomic_DNA"/>
</dbReference>
<dbReference type="eggNOG" id="ENOG502QRJW">
    <property type="taxonomic scope" value="Eukaryota"/>
</dbReference>
<sequence length="357" mass="37190">FNVKNYGAVGDGKHDDAQAFLDAYNAACQAGDNAVILVPSTSAGYYLSPISFGECTSVTMKVDGTLHAIPRSAWLSKFSSEKSWLLFTKVTDFTLTGGTFNGNGQDWWAHSCKKDKSQHCTDAPTAVRFEDSKNIKVEGITITNSPQIHITFSDSQAIQATDVVINSPESSPNTDGIHVSGSTNVVVRDADISAGDDCVSIVSGSSNIQVLGGRCGPGHGISIGSLGKGGSYATVSNVQVSGVKIDAATNGVRIKTWQGGKGYVSNVIFENISMDNVKNPIIIDQNYCDGGCGKKRGSSLTIQGVTYSNIVGTSASPDGINLHCSSSGACTNIHFSNVKLTLGSSGKAAGAVCENVQ</sequence>
<dbReference type="AlphaFoldDB" id="D8RH98"/>